<dbReference type="PANTHER" id="PTHR11908:SF132">
    <property type="entry name" value="ALDEHYDE OXIDASE 1-RELATED"/>
    <property type="match status" value="1"/>
</dbReference>
<dbReference type="Gene3D" id="3.30.365.10">
    <property type="entry name" value="Aldehyde oxidase/xanthine dehydrogenase, molybdopterin binding domain"/>
    <property type="match status" value="2"/>
</dbReference>
<dbReference type="SUPFAM" id="SSF56003">
    <property type="entry name" value="Molybdenum cofactor-binding domain"/>
    <property type="match status" value="1"/>
</dbReference>
<protein>
    <submittedName>
        <fullName evidence="4">Nicotinate dehydrogenase medium molybdopterin subunit</fullName>
        <ecNumber evidence="4">1.17.1.5</ecNumber>
    </submittedName>
</protein>
<name>A0A117ECC4_STRSC</name>
<dbReference type="GO" id="GO:0050138">
    <property type="term" value="F:nicotinate dehydrogenase activity"/>
    <property type="evidence" value="ECO:0007669"/>
    <property type="project" value="UniProtKB-EC"/>
</dbReference>
<dbReference type="Pfam" id="PF20256">
    <property type="entry name" value="MoCoBD_2"/>
    <property type="match status" value="1"/>
</dbReference>
<accession>A0A117ECC4</accession>
<reference evidence="4 5" key="2">
    <citation type="journal article" date="2016" name="Genome Announc.">
        <title>Draft Genome Sequences of Streptomyces scabiei S58, Streptomyces turgidiscabies T45, and Streptomyces acidiscabies a10, the Pathogens of Potato Common Scab, Isolated in Japan.</title>
        <authorList>
            <person name="Tomihama T."/>
            <person name="Nishi Y."/>
            <person name="Sakai M."/>
            <person name="Ikenaga M."/>
            <person name="Okubo T."/>
            <person name="Ikeda S."/>
        </authorList>
    </citation>
    <scope>NUCLEOTIDE SEQUENCE [LARGE SCALE GENOMIC DNA]</scope>
    <source>
        <strain evidence="4 5">S58</strain>
    </source>
</reference>
<dbReference type="GO" id="GO:0005506">
    <property type="term" value="F:iron ion binding"/>
    <property type="evidence" value="ECO:0007669"/>
    <property type="project" value="InterPro"/>
</dbReference>
<dbReference type="EMBL" id="BCMM01000003">
    <property type="protein sequence ID" value="GAQ60742.1"/>
    <property type="molecule type" value="Genomic_DNA"/>
</dbReference>
<keyword evidence="1" id="KW-0500">Molybdenum</keyword>
<reference evidence="5" key="1">
    <citation type="submission" date="2015-11" db="EMBL/GenBank/DDBJ databases">
        <authorList>
            <consortium name="Cross-ministerial Strategic Innovation Promotion Program (SIP) consortium"/>
            <person name="Tomihama T."/>
            <person name="Ikenaga M."/>
            <person name="Sakai M."/>
            <person name="Okubo T."/>
            <person name="Ikeda S."/>
        </authorList>
    </citation>
    <scope>NUCLEOTIDE SEQUENCE [LARGE SCALE GENOMIC DNA]</scope>
    <source>
        <strain evidence="5">S58</strain>
    </source>
</reference>
<dbReference type="InterPro" id="IPR037165">
    <property type="entry name" value="AldOxase/xan_DH_Mopterin-bd_sf"/>
</dbReference>
<feature type="compositionally biased region" description="Polar residues" evidence="2">
    <location>
        <begin position="177"/>
        <end position="186"/>
    </location>
</feature>
<comment type="caution">
    <text evidence="4">The sequence shown here is derived from an EMBL/GenBank/DDBJ whole genome shotgun (WGS) entry which is preliminary data.</text>
</comment>
<dbReference type="AlphaFoldDB" id="A0A117ECC4"/>
<keyword evidence="4" id="KW-0560">Oxidoreductase</keyword>
<evidence type="ECO:0000256" key="1">
    <source>
        <dbReference type="ARBA" id="ARBA00022505"/>
    </source>
</evidence>
<dbReference type="EC" id="1.17.1.5" evidence="4"/>
<gene>
    <name evidence="4" type="primary">ndhM</name>
    <name evidence="4" type="ORF">SsS58_01084</name>
</gene>
<organism evidence="4 5">
    <name type="scientific">Streptomyces scabiei</name>
    <dbReference type="NCBI Taxonomy" id="1930"/>
    <lineage>
        <taxon>Bacteria</taxon>
        <taxon>Bacillati</taxon>
        <taxon>Actinomycetota</taxon>
        <taxon>Actinomycetes</taxon>
        <taxon>Kitasatosporales</taxon>
        <taxon>Streptomycetaceae</taxon>
        <taxon>Streptomyces</taxon>
    </lineage>
</organism>
<evidence type="ECO:0000313" key="4">
    <source>
        <dbReference type="EMBL" id="GAQ60742.1"/>
    </source>
</evidence>
<proteinExistence type="predicted"/>
<evidence type="ECO:0000313" key="5">
    <source>
        <dbReference type="Proteomes" id="UP000067448"/>
    </source>
</evidence>
<feature type="domain" description="Aldehyde oxidase/xanthine dehydrogenase second molybdopterin binding" evidence="3">
    <location>
        <begin position="8"/>
        <end position="126"/>
    </location>
</feature>
<dbReference type="InterPro" id="IPR016208">
    <property type="entry name" value="Ald_Oxase/xanthine_DH-like"/>
</dbReference>
<dbReference type="InterPro" id="IPR046867">
    <property type="entry name" value="AldOxase/xan_DH_MoCoBD2"/>
</dbReference>
<feature type="region of interest" description="Disordered" evidence="2">
    <location>
        <begin position="169"/>
        <end position="256"/>
    </location>
</feature>
<evidence type="ECO:0000259" key="3">
    <source>
        <dbReference type="Pfam" id="PF20256"/>
    </source>
</evidence>
<dbReference type="Proteomes" id="UP000067448">
    <property type="component" value="Unassembled WGS sequence"/>
</dbReference>
<feature type="compositionally biased region" description="Low complexity" evidence="2">
    <location>
        <begin position="189"/>
        <end position="210"/>
    </location>
</feature>
<dbReference type="PANTHER" id="PTHR11908">
    <property type="entry name" value="XANTHINE DEHYDROGENASE"/>
    <property type="match status" value="1"/>
</dbReference>
<evidence type="ECO:0000256" key="2">
    <source>
        <dbReference type="SAM" id="MobiDB-lite"/>
    </source>
</evidence>
<reference evidence="5" key="3">
    <citation type="submission" date="2016-02" db="EMBL/GenBank/DDBJ databases">
        <title>Draft genome of pathogenic Streptomyces sp. in Japan.</title>
        <authorList>
            <person name="Tomihama T."/>
            <person name="Ikenaga M."/>
            <person name="Sakai M."/>
            <person name="Okubo T."/>
            <person name="Ikeda S."/>
        </authorList>
    </citation>
    <scope>NUCLEOTIDE SEQUENCE [LARGE SCALE GENOMIC DNA]</scope>
    <source>
        <strain evidence="5">S58</strain>
    </source>
</reference>
<sequence length="256" mass="26870">MHVKGDTARGETYRQLLARNGRTHLEVTGTFTSTGDDWFSMYAYSAVFAEVAVDRRLGLVRMRRMLGVYDVGRIISPKLADSQALGAMVGGIGQALLEHTAVDHRDGRVVNADLAAYLVPVNADVPDLKAMFLDGEDRHADPLGVKGLGEIVKVGVAPAIANAVFHATGKRQGRRATGTSAWSPTRGTCGRASCGSATAARSGSRSATTAWNGSAGVPEGACRTDGPGRPGTGAGWSPVARRATGSGRRPRRTREG</sequence>